<name>A0A101MLM9_PENFR</name>
<evidence type="ECO:0000313" key="8">
    <source>
        <dbReference type="EMBL" id="KUM62821.1"/>
    </source>
</evidence>
<dbReference type="STRING" id="48697.A0A101MLM9"/>
<organism evidence="8 9">
    <name type="scientific">Penicillium freii</name>
    <dbReference type="NCBI Taxonomy" id="48697"/>
    <lineage>
        <taxon>Eukaryota</taxon>
        <taxon>Fungi</taxon>
        <taxon>Dikarya</taxon>
        <taxon>Ascomycota</taxon>
        <taxon>Pezizomycotina</taxon>
        <taxon>Eurotiomycetes</taxon>
        <taxon>Eurotiomycetidae</taxon>
        <taxon>Eurotiales</taxon>
        <taxon>Aspergillaceae</taxon>
        <taxon>Penicillium</taxon>
    </lineage>
</organism>
<accession>A0A101MLM9</accession>
<comment type="similarity">
    <text evidence="2">Belongs to the cytochrome P450 family.</text>
</comment>
<comment type="caution">
    <text evidence="8">The sequence shown here is derived from an EMBL/GenBank/DDBJ whole genome shotgun (WGS) entry which is preliminary data.</text>
</comment>
<evidence type="ECO:0000256" key="5">
    <source>
        <dbReference type="ARBA" id="ARBA00023002"/>
    </source>
</evidence>
<dbReference type="InterPro" id="IPR036396">
    <property type="entry name" value="Cyt_P450_sf"/>
</dbReference>
<evidence type="ECO:0000256" key="2">
    <source>
        <dbReference type="ARBA" id="ARBA00010617"/>
    </source>
</evidence>
<evidence type="ECO:0000256" key="3">
    <source>
        <dbReference type="ARBA" id="ARBA00022617"/>
    </source>
</evidence>
<proteinExistence type="inferred from homology"/>
<dbReference type="EMBL" id="LLXE01000090">
    <property type="protein sequence ID" value="KUM62821.1"/>
    <property type="molecule type" value="Genomic_DNA"/>
</dbReference>
<keyword evidence="4" id="KW-0479">Metal-binding</keyword>
<gene>
    <name evidence="8" type="ORF">ACN42_g4282</name>
</gene>
<protein>
    <submittedName>
        <fullName evidence="8">Uncharacterized protein</fullName>
    </submittedName>
</protein>
<dbReference type="GO" id="GO:0016705">
    <property type="term" value="F:oxidoreductase activity, acting on paired donors, with incorporation or reduction of molecular oxygen"/>
    <property type="evidence" value="ECO:0007669"/>
    <property type="project" value="InterPro"/>
</dbReference>
<dbReference type="Proteomes" id="UP000055045">
    <property type="component" value="Unassembled WGS sequence"/>
</dbReference>
<dbReference type="GO" id="GO:0004497">
    <property type="term" value="F:monooxygenase activity"/>
    <property type="evidence" value="ECO:0007669"/>
    <property type="project" value="UniProtKB-KW"/>
</dbReference>
<dbReference type="PANTHER" id="PTHR46206:SF2">
    <property type="entry name" value="CYTOCHROME P450 MONOOXYGENASE AUSG-RELATED"/>
    <property type="match status" value="1"/>
</dbReference>
<keyword evidence="9" id="KW-1185">Reference proteome</keyword>
<dbReference type="AlphaFoldDB" id="A0A101MLM9"/>
<dbReference type="PANTHER" id="PTHR46206">
    <property type="entry name" value="CYTOCHROME P450"/>
    <property type="match status" value="1"/>
</dbReference>
<dbReference type="GO" id="GO:0005506">
    <property type="term" value="F:iron ion binding"/>
    <property type="evidence" value="ECO:0007669"/>
    <property type="project" value="InterPro"/>
</dbReference>
<evidence type="ECO:0000256" key="7">
    <source>
        <dbReference type="ARBA" id="ARBA00023033"/>
    </source>
</evidence>
<evidence type="ECO:0000313" key="9">
    <source>
        <dbReference type="Proteomes" id="UP000055045"/>
    </source>
</evidence>
<dbReference type="GO" id="GO:0020037">
    <property type="term" value="F:heme binding"/>
    <property type="evidence" value="ECO:0007669"/>
    <property type="project" value="InterPro"/>
</dbReference>
<evidence type="ECO:0000256" key="1">
    <source>
        <dbReference type="ARBA" id="ARBA00001971"/>
    </source>
</evidence>
<keyword evidence="6" id="KW-0408">Iron</keyword>
<sequence length="113" mass="12525">MIAQVSARVFVGKELCRNPAWGTATANYTSLAFVALNEVQKWPRSLQGTVHWVLPSARAMRAGICEVRALLTPIIERRRVERARQAQQGTPVDIEEEFSLLDCIEDSADQGTG</sequence>
<keyword evidence="7" id="KW-0503">Monooxygenase</keyword>
<comment type="cofactor">
    <cofactor evidence="1">
        <name>heme</name>
        <dbReference type="ChEBI" id="CHEBI:30413"/>
    </cofactor>
</comment>
<keyword evidence="5" id="KW-0560">Oxidoreductase</keyword>
<dbReference type="SUPFAM" id="SSF48264">
    <property type="entry name" value="Cytochrome P450"/>
    <property type="match status" value="1"/>
</dbReference>
<evidence type="ECO:0000256" key="6">
    <source>
        <dbReference type="ARBA" id="ARBA00023004"/>
    </source>
</evidence>
<reference evidence="8 9" key="1">
    <citation type="submission" date="2015-10" db="EMBL/GenBank/DDBJ databases">
        <title>Genome sequencing of Penicillium freii.</title>
        <authorList>
            <person name="Nguyen H.D."/>
            <person name="Visagie C.M."/>
            <person name="Seifert K.A."/>
        </authorList>
    </citation>
    <scope>NUCLEOTIDE SEQUENCE [LARGE SCALE GENOMIC DNA]</scope>
    <source>
        <strain evidence="8 9">DAOM 242723</strain>
    </source>
</reference>
<dbReference type="GO" id="GO:0019748">
    <property type="term" value="P:secondary metabolic process"/>
    <property type="evidence" value="ECO:0007669"/>
    <property type="project" value="UniProtKB-ARBA"/>
</dbReference>
<keyword evidence="3" id="KW-0349">Heme</keyword>
<evidence type="ECO:0000256" key="4">
    <source>
        <dbReference type="ARBA" id="ARBA00022723"/>
    </source>
</evidence>